<organism evidence="2 3">
    <name type="scientific">Haloquadratum walsbyi J07HQW1</name>
    <dbReference type="NCBI Taxonomy" id="1238424"/>
    <lineage>
        <taxon>Archaea</taxon>
        <taxon>Methanobacteriati</taxon>
        <taxon>Methanobacteriota</taxon>
        <taxon>Stenosarchaea group</taxon>
        <taxon>Halobacteria</taxon>
        <taxon>Halobacteriales</taxon>
        <taxon>Haloferacaceae</taxon>
        <taxon>Haloquadratum</taxon>
    </lineage>
</organism>
<dbReference type="HOGENOM" id="CLU_147287_1_1_2"/>
<dbReference type="STRING" id="1238424.J07HQW1_00677"/>
<proteinExistence type="predicted"/>
<feature type="domain" description="SnoaL-like" evidence="1">
    <location>
        <begin position="11"/>
        <end position="102"/>
    </location>
</feature>
<dbReference type="Gene3D" id="3.10.450.50">
    <property type="match status" value="1"/>
</dbReference>
<evidence type="ECO:0000313" key="3">
    <source>
        <dbReference type="Proteomes" id="UP000030649"/>
    </source>
</evidence>
<evidence type="ECO:0000313" key="2">
    <source>
        <dbReference type="EMBL" id="ERG90653.1"/>
    </source>
</evidence>
<dbReference type="Proteomes" id="UP000030649">
    <property type="component" value="Unassembled WGS sequence"/>
</dbReference>
<dbReference type="EMBL" id="KE356560">
    <property type="protein sequence ID" value="ERG90653.1"/>
    <property type="molecule type" value="Genomic_DNA"/>
</dbReference>
<dbReference type="SUPFAM" id="SSF54427">
    <property type="entry name" value="NTF2-like"/>
    <property type="match status" value="1"/>
</dbReference>
<accession>U1N2R9</accession>
<gene>
    <name evidence="2" type="ORF">J07HQW1_00677</name>
</gene>
<protein>
    <recommendedName>
        <fullName evidence="1">SnoaL-like domain-containing protein</fullName>
    </recommendedName>
</protein>
<sequence>MTVSSRRTEAARAYYQSIDTDNYHKLTSLLTPEFTHYRSDQTLAGRERFVQFMRDERPMTETTHVVESVYTNDNEVAVRGRLLQNGELLFKFVDIFIFDGKKMSGLQTYTQ</sequence>
<dbReference type="AlphaFoldDB" id="U1N2R9"/>
<dbReference type="Pfam" id="PF12680">
    <property type="entry name" value="SnoaL_2"/>
    <property type="match status" value="1"/>
</dbReference>
<dbReference type="InterPro" id="IPR037401">
    <property type="entry name" value="SnoaL-like"/>
</dbReference>
<reference evidence="2 3" key="1">
    <citation type="journal article" date="2013" name="PLoS ONE">
        <title>Assembly-driven community genomics of a hypersaline microbial ecosystem.</title>
        <authorList>
            <person name="Podell S."/>
            <person name="Ugalde J.A."/>
            <person name="Narasingarao P."/>
            <person name="Banfield J.F."/>
            <person name="Heidelberg K.B."/>
            <person name="Allen E.E."/>
        </authorList>
    </citation>
    <scope>NUCLEOTIDE SEQUENCE [LARGE SCALE GENOMIC DNA]</scope>
    <source>
        <strain evidence="3">J07HQW1</strain>
    </source>
</reference>
<dbReference type="InterPro" id="IPR032710">
    <property type="entry name" value="NTF2-like_dom_sf"/>
</dbReference>
<evidence type="ECO:0000259" key="1">
    <source>
        <dbReference type="Pfam" id="PF12680"/>
    </source>
</evidence>
<name>U1N2R9_9EURY</name>